<dbReference type="PANTHER" id="PTHR12203:SF35">
    <property type="entry name" value="PROTEIN O-GLUCOSYLTRANSFERASE 1"/>
    <property type="match status" value="1"/>
</dbReference>
<keyword evidence="6" id="KW-1185">Reference proteome</keyword>
<protein>
    <submittedName>
        <fullName evidence="5">O-glucosyltransferase 2</fullName>
    </submittedName>
</protein>
<feature type="signal peptide" evidence="3">
    <location>
        <begin position="1"/>
        <end position="26"/>
    </location>
</feature>
<dbReference type="EMBL" id="BNJQ01000008">
    <property type="protein sequence ID" value="GHP04857.1"/>
    <property type="molecule type" value="Genomic_DNA"/>
</dbReference>
<name>A0A830HII4_9CHLO</name>
<evidence type="ECO:0000256" key="1">
    <source>
        <dbReference type="ARBA" id="ARBA00010118"/>
    </source>
</evidence>
<dbReference type="InterPro" id="IPR006598">
    <property type="entry name" value="CAP10"/>
</dbReference>
<reference evidence="5" key="1">
    <citation type="submission" date="2020-10" db="EMBL/GenBank/DDBJ databases">
        <title>Unveiling of a novel bifunctional photoreceptor, Dualchrome1, isolated from a cosmopolitan green alga.</title>
        <authorList>
            <person name="Suzuki S."/>
            <person name="Kawachi M."/>
        </authorList>
    </citation>
    <scope>NUCLEOTIDE SEQUENCE</scope>
    <source>
        <strain evidence="5">NIES 2893</strain>
    </source>
</reference>
<keyword evidence="3" id="KW-0732">Signal</keyword>
<keyword evidence="2 5" id="KW-0808">Transferase</keyword>
<dbReference type="OrthoDB" id="541052at2759"/>
<evidence type="ECO:0000256" key="3">
    <source>
        <dbReference type="SAM" id="SignalP"/>
    </source>
</evidence>
<gene>
    <name evidence="5" type="ORF">PPROV_000360900</name>
</gene>
<dbReference type="Pfam" id="PF05686">
    <property type="entry name" value="Glyco_transf_90"/>
    <property type="match status" value="1"/>
</dbReference>
<sequence>MPSRAWRRAAAVPALLLLLSATHCCAWHSVHYRGKIFSALHSDLLPWTRRKVNATSLVETRRASGDNNIAGFALIDGRVFMTSLTDRLDILAQEASRVHLYMSCKLLQAMFSAPLGTNLEVFVKVGDRPVVNQDSFDRNFALVVSPASAPGFLDVRGPHWFTNVDHICEKDYDNTAFDERKPVLFGRYTHFCQYNPKPIKLPEELHAFSDCQRTYFAQLAKQHPSLMDVGPTNYVPSPPNPRREYGAPGTFDKKPRVPLESWDEYKYVLATEGWTFPGKLAKLLALGGVVLIPRTKHIQYFVDALEPGVHFVPVWEKKKDDVIASIEWLERNKDEARKIAAKGREFACMALIKEERDAWWTEFVRVVTQDVMSGTEPLESYERMVQEKTAIEITANQIEIDEDQGRCTLHEDTTKR</sequence>
<proteinExistence type="inferred from homology"/>
<comment type="caution">
    <text evidence="5">The sequence shown here is derived from an EMBL/GenBank/DDBJ whole genome shotgun (WGS) entry which is preliminary data.</text>
</comment>
<evidence type="ECO:0000313" key="6">
    <source>
        <dbReference type="Proteomes" id="UP000660262"/>
    </source>
</evidence>
<evidence type="ECO:0000256" key="2">
    <source>
        <dbReference type="ARBA" id="ARBA00022679"/>
    </source>
</evidence>
<evidence type="ECO:0000259" key="4">
    <source>
        <dbReference type="SMART" id="SM00672"/>
    </source>
</evidence>
<dbReference type="GO" id="GO:0016740">
    <property type="term" value="F:transferase activity"/>
    <property type="evidence" value="ECO:0007669"/>
    <property type="project" value="UniProtKB-KW"/>
</dbReference>
<dbReference type="InterPro" id="IPR051091">
    <property type="entry name" value="O-Glucosyltr/Glycosyltrsf_90"/>
</dbReference>
<comment type="similarity">
    <text evidence="1">Belongs to the glycosyltransferase 90 family.</text>
</comment>
<dbReference type="Proteomes" id="UP000660262">
    <property type="component" value="Unassembled WGS sequence"/>
</dbReference>
<accession>A0A830HII4</accession>
<organism evidence="5 6">
    <name type="scientific">Pycnococcus provasolii</name>
    <dbReference type="NCBI Taxonomy" id="41880"/>
    <lineage>
        <taxon>Eukaryota</taxon>
        <taxon>Viridiplantae</taxon>
        <taxon>Chlorophyta</taxon>
        <taxon>Pseudoscourfieldiophyceae</taxon>
        <taxon>Pseudoscourfieldiales</taxon>
        <taxon>Pycnococcaceae</taxon>
        <taxon>Pycnococcus</taxon>
    </lineage>
</organism>
<dbReference type="SMART" id="SM00672">
    <property type="entry name" value="CAP10"/>
    <property type="match status" value="1"/>
</dbReference>
<feature type="domain" description="Glycosyl transferase CAP10" evidence="4">
    <location>
        <begin position="119"/>
        <end position="355"/>
    </location>
</feature>
<feature type="chain" id="PRO_5032431469" evidence="3">
    <location>
        <begin position="27"/>
        <end position="416"/>
    </location>
</feature>
<dbReference type="AlphaFoldDB" id="A0A830HII4"/>
<dbReference type="PANTHER" id="PTHR12203">
    <property type="entry name" value="KDEL LYS-ASP-GLU-LEU CONTAINING - RELATED"/>
    <property type="match status" value="1"/>
</dbReference>
<evidence type="ECO:0000313" key="5">
    <source>
        <dbReference type="EMBL" id="GHP04857.1"/>
    </source>
</evidence>